<evidence type="ECO:0000313" key="3">
    <source>
        <dbReference type="Proteomes" id="UP000293506"/>
    </source>
</evidence>
<keyword evidence="1" id="KW-0472">Membrane</keyword>
<organism evidence="2 3">
    <name type="scientific">Blautia obeum</name>
    <dbReference type="NCBI Taxonomy" id="40520"/>
    <lineage>
        <taxon>Bacteria</taxon>
        <taxon>Bacillati</taxon>
        <taxon>Bacillota</taxon>
        <taxon>Clostridia</taxon>
        <taxon>Lachnospirales</taxon>
        <taxon>Lachnospiraceae</taxon>
        <taxon>Blautia</taxon>
    </lineage>
</organism>
<comment type="caution">
    <text evidence="2">The sequence shown here is derived from an EMBL/GenBank/DDBJ whole genome shotgun (WGS) entry which is preliminary data.</text>
</comment>
<reference evidence="2 3" key="1">
    <citation type="journal article" date="2019" name="Science, e1252229">
        <title>Invertible promoters mediate bacterial phase variation, antibiotic resistance, and host adaptation in the gut.</title>
        <authorList>
            <person name="Jiang X."/>
            <person name="Hall A.B."/>
            <person name="Arthur T.D."/>
            <person name="Plichta D.R."/>
            <person name="Covington C.T."/>
            <person name="Poyet M."/>
            <person name="Crothers J."/>
            <person name="Moses P.L."/>
            <person name="Tolonen A.C."/>
            <person name="Vlamakis H."/>
            <person name="Alm E.J."/>
            <person name="Xavier R.J."/>
        </authorList>
    </citation>
    <scope>NUCLEOTIDE SEQUENCE [LARGE SCALE GENOMIC DNA]</scope>
    <source>
        <strain evidence="3">af_0058</strain>
    </source>
</reference>
<name>A0A4Q5GGM5_9FIRM</name>
<keyword evidence="1" id="KW-0812">Transmembrane</keyword>
<sequence>MEVKGELGKKIVCFLGKYSFMAYMVHYAILTEFVGLKINSQVSMLNYVMSVSVTFGLSYLVSIVLFNIVIRPVQFILRKLRNRISIEF</sequence>
<dbReference type="Proteomes" id="UP000293506">
    <property type="component" value="Unassembled WGS sequence"/>
</dbReference>
<feature type="transmembrane region" description="Helical" evidence="1">
    <location>
        <begin position="12"/>
        <end position="29"/>
    </location>
</feature>
<feature type="transmembrane region" description="Helical" evidence="1">
    <location>
        <begin position="49"/>
        <end position="70"/>
    </location>
</feature>
<gene>
    <name evidence="2" type="ORF">EAI82_08785</name>
</gene>
<proteinExistence type="predicted"/>
<dbReference type="EMBL" id="RCXQ01000007">
    <property type="protein sequence ID" value="RYT66645.1"/>
    <property type="molecule type" value="Genomic_DNA"/>
</dbReference>
<evidence type="ECO:0000313" key="2">
    <source>
        <dbReference type="EMBL" id="RYT66645.1"/>
    </source>
</evidence>
<evidence type="ECO:0000256" key="1">
    <source>
        <dbReference type="SAM" id="Phobius"/>
    </source>
</evidence>
<dbReference type="AlphaFoldDB" id="A0A4Q5GGM5"/>
<accession>A0A4Q5GGM5</accession>
<protein>
    <submittedName>
        <fullName evidence="2">Uncharacterized protein</fullName>
    </submittedName>
</protein>
<keyword evidence="1" id="KW-1133">Transmembrane helix</keyword>